<protein>
    <submittedName>
        <fullName evidence="1">Guanosine monophosphate kinase</fullName>
    </submittedName>
</protein>
<organism evidence="1">
    <name type="scientific">Drosophila innubila nudivirus</name>
    <dbReference type="NCBI Taxonomy" id="2057187"/>
    <lineage>
        <taxon>Viruses</taxon>
        <taxon>Viruses incertae sedis</taxon>
        <taxon>Naldaviricetes</taxon>
        <taxon>Lefavirales</taxon>
        <taxon>Nudiviridae</taxon>
        <taxon>Alphanudivirus</taxon>
        <taxon>Alphanudivirus droinnubilae</taxon>
    </lineage>
</organism>
<dbReference type="InterPro" id="IPR027417">
    <property type="entry name" value="P-loop_NTPase"/>
</dbReference>
<accession>A0A2H4UXC5</accession>
<name>A0A2H4UXC5_9VIRU</name>
<proteinExistence type="predicted"/>
<keyword evidence="1" id="KW-0808">Transferase</keyword>
<dbReference type="Gene3D" id="3.40.50.300">
    <property type="entry name" value="P-loop containing nucleotide triphosphate hydrolases"/>
    <property type="match status" value="1"/>
</dbReference>
<dbReference type="Proteomes" id="UP000290195">
    <property type="component" value="Segment"/>
</dbReference>
<sequence length="307" mass="35913">MNYNISMPKCYYSVNSRRKQDLDITSTPRSTLIATTSTSKIRNVGSNIRFQLEQLNGWNKFSEIAIDGQNGTTKSSISKNLNRKYLKINEIFPRVSCGSDYNHRPLKSIDYMFIQLMIKSENSIWDRCVYSNLIFYYVHHLMYKFSETSIPNDESIIWPILNNMALDTCLLDTLAYTQNKKSIPTIFLVCSNVDLIGESLRSRGINTNSINDIWNSKEYNYQMAQYHVYRWFGKILQYPTFDIVDFFKEGLTVDDMHILIASKINTPAKNENDDNLKFIPNVEKYDAFEDIISMYNNDILIYEHSRK</sequence>
<dbReference type="OrthoDB" id="9259at10239"/>
<dbReference type="EMBL" id="MF966379">
    <property type="protein sequence ID" value="ATZ81564.1"/>
    <property type="molecule type" value="Genomic_DNA"/>
</dbReference>
<keyword evidence="2" id="KW-1185">Reference proteome</keyword>
<reference evidence="1" key="1">
    <citation type="journal article" date="2018" name="Infect. Genet. Evol.">
        <title>The dynamic evolution of Drosophila innubila Nudivirus.</title>
        <authorList>
            <person name="Hill T."/>
            <person name="Unckless R.L."/>
        </authorList>
    </citation>
    <scope>NUCLEOTIDE SEQUENCE [LARGE SCALE GENOMIC DNA]</scope>
    <source>
        <strain evidence="1">DiNV_CH01M</strain>
    </source>
</reference>
<evidence type="ECO:0000313" key="2">
    <source>
        <dbReference type="Proteomes" id="UP000290195"/>
    </source>
</evidence>
<dbReference type="GO" id="GO:0016301">
    <property type="term" value="F:kinase activity"/>
    <property type="evidence" value="ECO:0007669"/>
    <property type="project" value="UniProtKB-KW"/>
</dbReference>
<keyword evidence="1" id="KW-0418">Kinase</keyword>
<gene>
    <name evidence="1" type="ORF">DiNV_CH01M_ORF76</name>
</gene>
<evidence type="ECO:0000313" key="1">
    <source>
        <dbReference type="EMBL" id="ATZ81564.1"/>
    </source>
</evidence>